<sequence>MLGRWLRLDKTNQLAIYFFIGKACLHWIIYLESDVFYKNWERRANYLVCNYPKVYYIVPCCTMLYFSMLIHLFPIQTLLYFILVFGTVQKKKYEKRKDRGKGLNVNRMYGQLITQSLYEIISSMMNFTLSFLSLSPHLSFTFTLIRLLFLILYSFQVDLPFKVLFFFKTACFHQERMHKFSFIYFRSSFE</sequence>
<protein>
    <submittedName>
        <fullName evidence="2">Uncharacterized protein</fullName>
    </submittedName>
</protein>
<evidence type="ECO:0000313" key="2">
    <source>
        <dbReference type="EMBL" id="EDK47393.1"/>
    </source>
</evidence>
<proteinExistence type="predicted"/>
<evidence type="ECO:0000313" key="3">
    <source>
        <dbReference type="Proteomes" id="UP000001996"/>
    </source>
</evidence>
<evidence type="ECO:0000256" key="1">
    <source>
        <dbReference type="SAM" id="Phobius"/>
    </source>
</evidence>
<organism evidence="2 3">
    <name type="scientific">Lodderomyces elongisporus (strain ATCC 11503 / CBS 2605 / JCM 1781 / NBRC 1676 / NRRL YB-4239)</name>
    <name type="common">Yeast</name>
    <name type="synonym">Saccharomyces elongisporus</name>
    <dbReference type="NCBI Taxonomy" id="379508"/>
    <lineage>
        <taxon>Eukaryota</taxon>
        <taxon>Fungi</taxon>
        <taxon>Dikarya</taxon>
        <taxon>Ascomycota</taxon>
        <taxon>Saccharomycotina</taxon>
        <taxon>Pichiomycetes</taxon>
        <taxon>Debaryomycetaceae</taxon>
        <taxon>Candida/Lodderomyces clade</taxon>
        <taxon>Lodderomyces</taxon>
    </lineage>
</organism>
<feature type="transmembrane region" description="Helical" evidence="1">
    <location>
        <begin position="63"/>
        <end position="88"/>
    </location>
</feature>
<dbReference type="EMBL" id="CH981533">
    <property type="protein sequence ID" value="EDK47393.1"/>
    <property type="molecule type" value="Genomic_DNA"/>
</dbReference>
<keyword evidence="3" id="KW-1185">Reference proteome</keyword>
<reference evidence="2 3" key="1">
    <citation type="journal article" date="2009" name="Nature">
        <title>Evolution of pathogenicity and sexual reproduction in eight Candida genomes.</title>
        <authorList>
            <person name="Butler G."/>
            <person name="Rasmussen M.D."/>
            <person name="Lin M.F."/>
            <person name="Santos M.A."/>
            <person name="Sakthikumar S."/>
            <person name="Munro C.A."/>
            <person name="Rheinbay E."/>
            <person name="Grabherr M."/>
            <person name="Forche A."/>
            <person name="Reedy J.L."/>
            <person name="Agrafioti I."/>
            <person name="Arnaud M.B."/>
            <person name="Bates S."/>
            <person name="Brown A.J."/>
            <person name="Brunke S."/>
            <person name="Costanzo M.C."/>
            <person name="Fitzpatrick D.A."/>
            <person name="de Groot P.W."/>
            <person name="Harris D."/>
            <person name="Hoyer L.L."/>
            <person name="Hube B."/>
            <person name="Klis F.M."/>
            <person name="Kodira C."/>
            <person name="Lennard N."/>
            <person name="Logue M.E."/>
            <person name="Martin R."/>
            <person name="Neiman A.M."/>
            <person name="Nikolaou E."/>
            <person name="Quail M.A."/>
            <person name="Quinn J."/>
            <person name="Santos M.C."/>
            <person name="Schmitzberger F.F."/>
            <person name="Sherlock G."/>
            <person name="Shah P."/>
            <person name="Silverstein K.A."/>
            <person name="Skrzypek M.S."/>
            <person name="Soll D."/>
            <person name="Staggs R."/>
            <person name="Stansfield I."/>
            <person name="Stumpf M.P."/>
            <person name="Sudbery P.E."/>
            <person name="Srikantha T."/>
            <person name="Zeng Q."/>
            <person name="Berman J."/>
            <person name="Berriman M."/>
            <person name="Heitman J."/>
            <person name="Gow N.A."/>
            <person name="Lorenz M.C."/>
            <person name="Birren B.W."/>
            <person name="Kellis M."/>
            <person name="Cuomo C.A."/>
        </authorList>
    </citation>
    <scope>NUCLEOTIDE SEQUENCE [LARGE SCALE GENOMIC DNA]</scope>
    <source>
        <strain evidence="3">ATCC 11503 / BCRC 21390 / CBS 2605 / JCM 1781 / NBRC 1676 / NRRL YB-4239</strain>
    </source>
</reference>
<dbReference type="AlphaFoldDB" id="A5E7I5"/>
<dbReference type="Proteomes" id="UP000001996">
    <property type="component" value="Unassembled WGS sequence"/>
</dbReference>
<dbReference type="VEuPathDB" id="FungiDB:LELG_05574"/>
<keyword evidence="1" id="KW-0812">Transmembrane</keyword>
<name>A5E7I5_LODEL</name>
<feature type="transmembrane region" description="Helical" evidence="1">
    <location>
        <begin position="144"/>
        <end position="167"/>
    </location>
</feature>
<gene>
    <name evidence="2" type="ORF">LELG_05574</name>
</gene>
<keyword evidence="1" id="KW-1133">Transmembrane helix</keyword>
<accession>A5E7I5</accession>
<dbReference type="HOGENOM" id="CLU_1428261_0_0_1"/>
<keyword evidence="1" id="KW-0472">Membrane</keyword>
<feature type="transmembrane region" description="Helical" evidence="1">
    <location>
        <begin position="12"/>
        <end position="30"/>
    </location>
</feature>
<feature type="transmembrane region" description="Helical" evidence="1">
    <location>
        <begin position="109"/>
        <end position="132"/>
    </location>
</feature>
<dbReference type="InParanoid" id="A5E7I5"/>